<dbReference type="InterPro" id="IPR052702">
    <property type="entry name" value="MscS-like_channel"/>
</dbReference>
<feature type="region of interest" description="Disordered" evidence="1">
    <location>
        <begin position="302"/>
        <end position="346"/>
    </location>
</feature>
<feature type="compositionally biased region" description="Basic and acidic residues" evidence="1">
    <location>
        <begin position="337"/>
        <end position="346"/>
    </location>
</feature>
<keyword evidence="3" id="KW-1185">Reference proteome</keyword>
<comment type="caution">
    <text evidence="2">The sequence shown here is derived from an EMBL/GenBank/DDBJ whole genome shotgun (WGS) entry which is preliminary data.</text>
</comment>
<evidence type="ECO:0000256" key="1">
    <source>
        <dbReference type="SAM" id="MobiDB-lite"/>
    </source>
</evidence>
<dbReference type="PANTHER" id="PTHR30347:SF1">
    <property type="entry name" value="MECHANOSENSITIVE CHANNEL MSCK"/>
    <property type="match status" value="1"/>
</dbReference>
<dbReference type="AlphaFoldDB" id="A0A7W9GPV6"/>
<sequence length="355" mass="39888">MPSPVAPVVTLTDEERSQLLTWSRRPTSANALAVRSRIVLAAGDGLGNTAIAQKLGIAVSSARKWRSRFVADRLDGLLDEPRPGRPRTVGDEQVEAVITRTLETTPKDATHWSTRSLAAELGLSQSAVSRIWRAFGLQPHRQESWKLSKDPLFVDKVKDVVGLYLDPPERAVVLCVDEKSQIQALDRTAPILPMLPGTPQRATHDYKRYGTSSLYAALDLATGQVIGSLHARHRAIEFKKFLAKIDAEVPGTRRARRARQRLDPQDTGREAMADRTPPLHAPLHPDQLLMAQPGRTLVRRADHEETPTRHPPVSPRTQHRHPRLDRHLERQPQALRVDQDRRPDPRIHRQILHAN</sequence>
<feature type="compositionally biased region" description="Basic and acidic residues" evidence="1">
    <location>
        <begin position="260"/>
        <end position="273"/>
    </location>
</feature>
<evidence type="ECO:0000313" key="3">
    <source>
        <dbReference type="Proteomes" id="UP000542813"/>
    </source>
</evidence>
<dbReference type="Proteomes" id="UP000542813">
    <property type="component" value="Unassembled WGS sequence"/>
</dbReference>
<protein>
    <submittedName>
        <fullName evidence="2">Transposase</fullName>
    </submittedName>
</protein>
<dbReference type="NCBIfam" id="NF033545">
    <property type="entry name" value="transpos_IS630"/>
    <property type="match status" value="1"/>
</dbReference>
<dbReference type="SUPFAM" id="SSF46689">
    <property type="entry name" value="Homeodomain-like"/>
    <property type="match status" value="1"/>
</dbReference>
<proteinExistence type="predicted"/>
<accession>A0A7W9GPV6</accession>
<organism evidence="2 3">
    <name type="scientific">Jiangella mangrovi</name>
    <dbReference type="NCBI Taxonomy" id="1524084"/>
    <lineage>
        <taxon>Bacteria</taxon>
        <taxon>Bacillati</taxon>
        <taxon>Actinomycetota</taxon>
        <taxon>Actinomycetes</taxon>
        <taxon>Jiangellales</taxon>
        <taxon>Jiangellaceae</taxon>
        <taxon>Jiangella</taxon>
    </lineage>
</organism>
<name>A0A7W9GPV6_9ACTN</name>
<reference evidence="2 3" key="1">
    <citation type="submission" date="2020-08" db="EMBL/GenBank/DDBJ databases">
        <title>Sequencing the genomes of 1000 actinobacteria strains.</title>
        <authorList>
            <person name="Klenk H.-P."/>
        </authorList>
    </citation>
    <scope>NUCLEOTIDE SEQUENCE [LARGE SCALE GENOMIC DNA]</scope>
    <source>
        <strain evidence="2 3">DSM 102122</strain>
    </source>
</reference>
<dbReference type="InterPro" id="IPR047655">
    <property type="entry name" value="Transpos_IS630-like"/>
</dbReference>
<dbReference type="PANTHER" id="PTHR30347">
    <property type="entry name" value="POTASSIUM CHANNEL RELATED"/>
    <property type="match status" value="1"/>
</dbReference>
<evidence type="ECO:0000313" key="2">
    <source>
        <dbReference type="EMBL" id="MBB5787847.1"/>
    </source>
</evidence>
<dbReference type="EMBL" id="JACHMM010000001">
    <property type="protein sequence ID" value="MBB5787847.1"/>
    <property type="molecule type" value="Genomic_DNA"/>
</dbReference>
<dbReference type="Pfam" id="PF13565">
    <property type="entry name" value="HTH_32"/>
    <property type="match status" value="1"/>
</dbReference>
<gene>
    <name evidence="2" type="ORF">HD601_002422</name>
</gene>
<feature type="region of interest" description="Disordered" evidence="1">
    <location>
        <begin position="252"/>
        <end position="285"/>
    </location>
</feature>
<dbReference type="InterPro" id="IPR009057">
    <property type="entry name" value="Homeodomain-like_sf"/>
</dbReference>